<gene>
    <name evidence="1" type="ORF">UFB30_13225</name>
</gene>
<reference evidence="1 2" key="1">
    <citation type="submission" date="2023-12" db="EMBL/GenBank/DDBJ databases">
        <title>Jeotgalibacillus haloalkaliphilus sp. nov., a novel salt-tolerant bacteria, isolated from the estuary of the Fenhe River into the Yellow River.</title>
        <authorList>
            <person name="Li Y."/>
        </authorList>
    </citation>
    <scope>NUCLEOTIDE SEQUENCE [LARGE SCALE GENOMIC DNA]</scope>
    <source>
        <strain evidence="1 2">HH7-29</strain>
    </source>
</reference>
<organism evidence="1 2">
    <name type="scientific">Jeotgalibacillus haloalkalitolerans</name>
    <dbReference type="NCBI Taxonomy" id="3104292"/>
    <lineage>
        <taxon>Bacteria</taxon>
        <taxon>Bacillati</taxon>
        <taxon>Bacillota</taxon>
        <taxon>Bacilli</taxon>
        <taxon>Bacillales</taxon>
        <taxon>Caryophanaceae</taxon>
        <taxon>Jeotgalibacillus</taxon>
    </lineage>
</organism>
<accession>A0ABU5KQ24</accession>
<dbReference type="EMBL" id="JAXQNN010000005">
    <property type="protein sequence ID" value="MDZ5713188.1"/>
    <property type="molecule type" value="Genomic_DNA"/>
</dbReference>
<sequence>MKKESSFNKEHVLSLIDSIDRMVAARQRDREALVASLDEIQKTLDACDKRINKIKNA</sequence>
<dbReference type="Proteomes" id="UP001292084">
    <property type="component" value="Unassembled WGS sequence"/>
</dbReference>
<evidence type="ECO:0000313" key="2">
    <source>
        <dbReference type="Proteomes" id="UP001292084"/>
    </source>
</evidence>
<evidence type="ECO:0000313" key="1">
    <source>
        <dbReference type="EMBL" id="MDZ5713188.1"/>
    </source>
</evidence>
<comment type="caution">
    <text evidence="1">The sequence shown here is derived from an EMBL/GenBank/DDBJ whole genome shotgun (WGS) entry which is preliminary data.</text>
</comment>
<name>A0ABU5KQ24_9BACL</name>
<keyword evidence="2" id="KW-1185">Reference proteome</keyword>
<proteinExistence type="predicted"/>
<protein>
    <submittedName>
        <fullName evidence="1">Uncharacterized protein</fullName>
    </submittedName>
</protein>
<dbReference type="RefSeq" id="WP_322422156.1">
    <property type="nucleotide sequence ID" value="NZ_JAXQNN010000005.1"/>
</dbReference>